<proteinExistence type="predicted"/>
<reference evidence="1" key="1">
    <citation type="submission" date="2014-11" db="EMBL/GenBank/DDBJ databases">
        <authorList>
            <person name="Amaro Gonzalez C."/>
        </authorList>
    </citation>
    <scope>NUCLEOTIDE SEQUENCE</scope>
</reference>
<evidence type="ECO:0000313" key="1">
    <source>
        <dbReference type="EMBL" id="JAH72056.1"/>
    </source>
</evidence>
<name>A0A0E9V241_ANGAN</name>
<reference evidence="1" key="2">
    <citation type="journal article" date="2015" name="Fish Shellfish Immunol.">
        <title>Early steps in the European eel (Anguilla anguilla)-Vibrio vulnificus interaction in the gills: Role of the RtxA13 toxin.</title>
        <authorList>
            <person name="Callol A."/>
            <person name="Pajuelo D."/>
            <person name="Ebbesson L."/>
            <person name="Teles M."/>
            <person name="MacKenzie S."/>
            <person name="Amaro C."/>
        </authorList>
    </citation>
    <scope>NUCLEOTIDE SEQUENCE</scope>
</reference>
<dbReference type="AlphaFoldDB" id="A0A0E9V241"/>
<sequence>MLWTHLSSWTNISYFCSALNF</sequence>
<accession>A0A0E9V241</accession>
<protein>
    <submittedName>
        <fullName evidence="1">Uncharacterized protein</fullName>
    </submittedName>
</protein>
<dbReference type="EMBL" id="GBXM01036521">
    <property type="protein sequence ID" value="JAH72056.1"/>
    <property type="molecule type" value="Transcribed_RNA"/>
</dbReference>
<organism evidence="1">
    <name type="scientific">Anguilla anguilla</name>
    <name type="common">European freshwater eel</name>
    <name type="synonym">Muraena anguilla</name>
    <dbReference type="NCBI Taxonomy" id="7936"/>
    <lineage>
        <taxon>Eukaryota</taxon>
        <taxon>Metazoa</taxon>
        <taxon>Chordata</taxon>
        <taxon>Craniata</taxon>
        <taxon>Vertebrata</taxon>
        <taxon>Euteleostomi</taxon>
        <taxon>Actinopterygii</taxon>
        <taxon>Neopterygii</taxon>
        <taxon>Teleostei</taxon>
        <taxon>Anguilliformes</taxon>
        <taxon>Anguillidae</taxon>
        <taxon>Anguilla</taxon>
    </lineage>
</organism>